<dbReference type="AlphaFoldDB" id="A0A4S4BQT6"/>
<keyword evidence="3 8" id="KW-0597">Phosphoprotein</keyword>
<gene>
    <name evidence="12" type="ORF">E6C55_16825</name>
</gene>
<dbReference type="PROSITE" id="PS01124">
    <property type="entry name" value="HTH_ARAC_FAMILY_2"/>
    <property type="match status" value="1"/>
</dbReference>
<keyword evidence="13" id="KW-1185">Reference proteome</keyword>
<dbReference type="SMART" id="SM00342">
    <property type="entry name" value="HTH_ARAC"/>
    <property type="match status" value="1"/>
</dbReference>
<dbReference type="GO" id="GO:0000160">
    <property type="term" value="P:phosphorelay signal transduction system"/>
    <property type="evidence" value="ECO:0007669"/>
    <property type="project" value="UniProtKB-KW"/>
</dbReference>
<feature type="region of interest" description="Disordered" evidence="9">
    <location>
        <begin position="77"/>
        <end position="106"/>
    </location>
</feature>
<evidence type="ECO:0000256" key="4">
    <source>
        <dbReference type="ARBA" id="ARBA00023012"/>
    </source>
</evidence>
<name>A0A4S4BQT6_9BACL</name>
<keyword evidence="6" id="KW-0238">DNA-binding</keyword>
<dbReference type="InterPro" id="IPR009057">
    <property type="entry name" value="Homeodomain-like_sf"/>
</dbReference>
<keyword evidence="2" id="KW-0963">Cytoplasm</keyword>
<dbReference type="Proteomes" id="UP000310636">
    <property type="component" value="Unassembled WGS sequence"/>
</dbReference>
<protein>
    <submittedName>
        <fullName evidence="12">Response regulator</fullName>
    </submittedName>
</protein>
<comment type="subcellular location">
    <subcellularLocation>
        <location evidence="1">Cytoplasm</location>
    </subcellularLocation>
</comment>
<proteinExistence type="predicted"/>
<feature type="modified residue" description="4-aspartylphosphate" evidence="8">
    <location>
        <position position="169"/>
    </location>
</feature>
<feature type="compositionally biased region" description="Basic residues" evidence="9">
    <location>
        <begin position="10"/>
        <end position="24"/>
    </location>
</feature>
<evidence type="ECO:0000256" key="1">
    <source>
        <dbReference type="ARBA" id="ARBA00004496"/>
    </source>
</evidence>
<evidence type="ECO:0000256" key="6">
    <source>
        <dbReference type="ARBA" id="ARBA00023125"/>
    </source>
</evidence>
<evidence type="ECO:0000259" key="11">
    <source>
        <dbReference type="PROSITE" id="PS50110"/>
    </source>
</evidence>
<dbReference type="GO" id="GO:0043565">
    <property type="term" value="F:sequence-specific DNA binding"/>
    <property type="evidence" value="ECO:0007669"/>
    <property type="project" value="InterPro"/>
</dbReference>
<evidence type="ECO:0000256" key="2">
    <source>
        <dbReference type="ARBA" id="ARBA00022490"/>
    </source>
</evidence>
<reference evidence="12 13" key="1">
    <citation type="submission" date="2019-04" db="EMBL/GenBank/DDBJ databases">
        <title>Cohnella sp. nov. isolated from preserved vegetables.</title>
        <authorList>
            <person name="Lin S.-Y."/>
            <person name="Hung M.-H."/>
            <person name="Young C.-C."/>
        </authorList>
    </citation>
    <scope>NUCLEOTIDE SEQUENCE [LARGE SCALE GENOMIC DNA]</scope>
    <source>
        <strain evidence="12 13">CC-MHH1044</strain>
    </source>
</reference>
<accession>A0A4S4BQT6</accession>
<comment type="caution">
    <text evidence="12">The sequence shown here is derived from an EMBL/GenBank/DDBJ whole genome shotgun (WGS) entry which is preliminary data.</text>
</comment>
<feature type="domain" description="HTH araC/xylS-type" evidence="10">
    <location>
        <begin position="264"/>
        <end position="362"/>
    </location>
</feature>
<dbReference type="GO" id="GO:0005737">
    <property type="term" value="C:cytoplasm"/>
    <property type="evidence" value="ECO:0007669"/>
    <property type="project" value="UniProtKB-SubCell"/>
</dbReference>
<dbReference type="SUPFAM" id="SSF52172">
    <property type="entry name" value="CheY-like"/>
    <property type="match status" value="1"/>
</dbReference>
<keyword evidence="5" id="KW-0805">Transcription regulation</keyword>
<dbReference type="Gene3D" id="3.40.50.2300">
    <property type="match status" value="1"/>
</dbReference>
<dbReference type="Gene3D" id="1.10.10.60">
    <property type="entry name" value="Homeodomain-like"/>
    <property type="match status" value="2"/>
</dbReference>
<evidence type="ECO:0000313" key="12">
    <source>
        <dbReference type="EMBL" id="THF77327.1"/>
    </source>
</evidence>
<dbReference type="Pfam" id="PF00072">
    <property type="entry name" value="Response_reg"/>
    <property type="match status" value="1"/>
</dbReference>
<dbReference type="PANTHER" id="PTHR42713:SF3">
    <property type="entry name" value="TRANSCRIPTIONAL REGULATORY PROTEIN HPTR"/>
    <property type="match status" value="1"/>
</dbReference>
<dbReference type="PROSITE" id="PS50110">
    <property type="entry name" value="RESPONSE_REGULATORY"/>
    <property type="match status" value="1"/>
</dbReference>
<feature type="region of interest" description="Disordered" evidence="9">
    <location>
        <begin position="1"/>
        <end position="42"/>
    </location>
</feature>
<evidence type="ECO:0000256" key="3">
    <source>
        <dbReference type="ARBA" id="ARBA00022553"/>
    </source>
</evidence>
<dbReference type="SMART" id="SM00448">
    <property type="entry name" value="REC"/>
    <property type="match status" value="1"/>
</dbReference>
<dbReference type="CDD" id="cd17536">
    <property type="entry name" value="REC_YesN-like"/>
    <property type="match status" value="1"/>
</dbReference>
<dbReference type="PANTHER" id="PTHR42713">
    <property type="entry name" value="HISTIDINE KINASE-RELATED"/>
    <property type="match status" value="1"/>
</dbReference>
<evidence type="ECO:0000259" key="10">
    <source>
        <dbReference type="PROSITE" id="PS01124"/>
    </source>
</evidence>
<dbReference type="SUPFAM" id="SSF46689">
    <property type="entry name" value="Homeodomain-like"/>
    <property type="match status" value="2"/>
</dbReference>
<dbReference type="Pfam" id="PF12833">
    <property type="entry name" value="HTH_18"/>
    <property type="match status" value="1"/>
</dbReference>
<dbReference type="InterPro" id="IPR001789">
    <property type="entry name" value="Sig_transdc_resp-reg_receiver"/>
</dbReference>
<evidence type="ECO:0000256" key="9">
    <source>
        <dbReference type="SAM" id="MobiDB-lite"/>
    </source>
</evidence>
<dbReference type="GO" id="GO:0003700">
    <property type="term" value="F:DNA-binding transcription factor activity"/>
    <property type="evidence" value="ECO:0007669"/>
    <property type="project" value="InterPro"/>
</dbReference>
<evidence type="ECO:0000256" key="8">
    <source>
        <dbReference type="PROSITE-ProRule" id="PRU00169"/>
    </source>
</evidence>
<keyword evidence="7" id="KW-0804">Transcription</keyword>
<evidence type="ECO:0000256" key="5">
    <source>
        <dbReference type="ARBA" id="ARBA00023015"/>
    </source>
</evidence>
<sequence length="367" mass="41203">MCTGSSPRSLQRRSSSRPRWKTRRFSCGSRTTAPAWSPPGRRRFRRSCRSLRRTGTTSDWLTCISGCRASAPNTESVWRASPEREPRPRCASPCTNGSARPDNKEGIGVKQHNKLYDVLLVDDEPGAIKSLKYLLDWEQAGFRIAGEASNGRQALECLAEHPYSFVITDIRMPEMEGLAFIAAVRERSDITVAIMSGYEDFAYARAALQLEVKDYLLKPAEEDDLARLLARVRGELDKRDKPVPSEEDRAAPSGDLGNEKGVARFVKQWVKDHYASPLTLKGIAAQLYMNPAYLGSLFKTQTGIGFGEYVLQVRMEKAKEILAGTDLKVYEVASAVGYNDMDWFYEKFKLYTGVNPRDYRSSRDSVG</sequence>
<dbReference type="InterPro" id="IPR018060">
    <property type="entry name" value="HTH_AraC"/>
</dbReference>
<feature type="domain" description="Response regulatory" evidence="11">
    <location>
        <begin position="117"/>
        <end position="233"/>
    </location>
</feature>
<dbReference type="EMBL" id="SSOB01000020">
    <property type="protein sequence ID" value="THF77327.1"/>
    <property type="molecule type" value="Genomic_DNA"/>
</dbReference>
<evidence type="ECO:0000256" key="7">
    <source>
        <dbReference type="ARBA" id="ARBA00023163"/>
    </source>
</evidence>
<dbReference type="InterPro" id="IPR018062">
    <property type="entry name" value="HTH_AraC-typ_CS"/>
</dbReference>
<organism evidence="12 13">
    <name type="scientific">Cohnella fermenti</name>
    <dbReference type="NCBI Taxonomy" id="2565925"/>
    <lineage>
        <taxon>Bacteria</taxon>
        <taxon>Bacillati</taxon>
        <taxon>Bacillota</taxon>
        <taxon>Bacilli</taxon>
        <taxon>Bacillales</taxon>
        <taxon>Paenibacillaceae</taxon>
        <taxon>Cohnella</taxon>
    </lineage>
</organism>
<dbReference type="InterPro" id="IPR011006">
    <property type="entry name" value="CheY-like_superfamily"/>
</dbReference>
<dbReference type="InterPro" id="IPR051552">
    <property type="entry name" value="HptR"/>
</dbReference>
<dbReference type="PROSITE" id="PS00041">
    <property type="entry name" value="HTH_ARAC_FAMILY_1"/>
    <property type="match status" value="1"/>
</dbReference>
<evidence type="ECO:0000313" key="13">
    <source>
        <dbReference type="Proteomes" id="UP000310636"/>
    </source>
</evidence>
<dbReference type="OrthoDB" id="2859525at2"/>
<keyword evidence="4" id="KW-0902">Two-component regulatory system</keyword>